<dbReference type="InterPro" id="IPR011993">
    <property type="entry name" value="PH-like_dom_sf"/>
</dbReference>
<keyword evidence="10" id="KW-0256">Endoplasmic reticulum</keyword>
<dbReference type="GeneTree" id="ENSGT00940000156180"/>
<evidence type="ECO:0000256" key="15">
    <source>
        <dbReference type="ARBA" id="ARBA00023224"/>
    </source>
</evidence>
<evidence type="ECO:0000256" key="14">
    <source>
        <dbReference type="ARBA" id="ARBA00023136"/>
    </source>
</evidence>
<dbReference type="SMART" id="SM00054">
    <property type="entry name" value="EFh"/>
    <property type="match status" value="2"/>
</dbReference>
<dbReference type="InterPro" id="IPR001192">
    <property type="entry name" value="PI-PLC_fam"/>
</dbReference>
<protein>
    <recommendedName>
        <fullName evidence="19">Phosphoinositide phospholipase C</fullName>
        <ecNumber evidence="19">3.1.4.11</ecNumber>
    </recommendedName>
</protein>
<dbReference type="Ensembl" id="ENSDLAT00005066625.2">
    <property type="protein sequence ID" value="ENSDLAP00005062973.2"/>
    <property type="gene ID" value="ENSDLAG00005026184.2"/>
</dbReference>
<dbReference type="Pfam" id="PF09279">
    <property type="entry name" value="EF-hand_like"/>
    <property type="match status" value="1"/>
</dbReference>
<evidence type="ECO:0000256" key="3">
    <source>
        <dbReference type="ARBA" id="ARBA00004170"/>
    </source>
</evidence>
<comment type="catalytic activity">
    <reaction evidence="18">
        <text>a 1,2-diacyl-sn-glycero-3-phospho-(1D-myo-inositol) + H2O = 1D-myo-inositol 1-phosphate + a 1,2-diacyl-sn-glycerol + H(+)</text>
        <dbReference type="Rhea" id="RHEA:43484"/>
        <dbReference type="ChEBI" id="CHEBI:15377"/>
        <dbReference type="ChEBI" id="CHEBI:15378"/>
        <dbReference type="ChEBI" id="CHEBI:17815"/>
        <dbReference type="ChEBI" id="CHEBI:57880"/>
        <dbReference type="ChEBI" id="CHEBI:58433"/>
    </reaction>
    <physiologicalReaction direction="left-to-right" evidence="18">
        <dbReference type="Rhea" id="RHEA:43485"/>
    </physiologicalReaction>
</comment>
<dbReference type="InterPro" id="IPR018247">
    <property type="entry name" value="EF_Hand_1_Ca_BS"/>
</dbReference>
<evidence type="ECO:0000256" key="6">
    <source>
        <dbReference type="ARBA" id="ARBA00022490"/>
    </source>
</evidence>
<dbReference type="InterPro" id="IPR000008">
    <property type="entry name" value="C2_dom"/>
</dbReference>
<keyword evidence="14" id="KW-0472">Membrane</keyword>
<dbReference type="SUPFAM" id="SSF49562">
    <property type="entry name" value="C2 domain (Calcium/lipid-binding domain, CaLB)"/>
    <property type="match status" value="1"/>
</dbReference>
<accession>A0A8C4IW47</accession>
<dbReference type="SMART" id="SM00239">
    <property type="entry name" value="C2"/>
    <property type="match status" value="1"/>
</dbReference>
<dbReference type="FunFam" id="3.20.20.190:FF:000020">
    <property type="entry name" value="Phosphoinositide phospholipase C"/>
    <property type="match status" value="1"/>
</dbReference>
<keyword evidence="25" id="KW-1185">Reference proteome</keyword>
<comment type="catalytic activity">
    <reaction evidence="17">
        <text>a 1,2-diacyl-sn-glycero-3-phospho-(1D-myo-inositol-4,5-bisphosphate) + H2O = 1D-myo-inositol 1,4,5-trisphosphate + a 1,2-diacyl-sn-glycerol + H(+)</text>
        <dbReference type="Rhea" id="RHEA:33179"/>
        <dbReference type="ChEBI" id="CHEBI:15377"/>
        <dbReference type="ChEBI" id="CHEBI:15378"/>
        <dbReference type="ChEBI" id="CHEBI:17815"/>
        <dbReference type="ChEBI" id="CHEBI:58456"/>
        <dbReference type="ChEBI" id="CHEBI:203600"/>
        <dbReference type="EC" id="3.1.4.11"/>
    </reaction>
    <physiologicalReaction direction="left-to-right" evidence="17">
        <dbReference type="Rhea" id="RHEA:33180"/>
    </physiologicalReaction>
</comment>
<dbReference type="CDD" id="cd13363">
    <property type="entry name" value="PH_PLC_delta"/>
    <property type="match status" value="1"/>
</dbReference>
<dbReference type="GO" id="GO:0016042">
    <property type="term" value="P:lipid catabolic process"/>
    <property type="evidence" value="ECO:0007669"/>
    <property type="project" value="UniProtKB-KW"/>
</dbReference>
<reference evidence="24" key="2">
    <citation type="submission" date="2025-09" db="UniProtKB">
        <authorList>
            <consortium name="Ensembl"/>
        </authorList>
    </citation>
    <scope>IDENTIFICATION</scope>
</reference>
<dbReference type="SMART" id="SM00148">
    <property type="entry name" value="PLCXc"/>
    <property type="match status" value="1"/>
</dbReference>
<comment type="cofactor">
    <cofactor evidence="1">
        <name>Ca(2+)</name>
        <dbReference type="ChEBI" id="CHEBI:29108"/>
    </cofactor>
</comment>
<dbReference type="CDD" id="cd00275">
    <property type="entry name" value="C2_PLC_like"/>
    <property type="match status" value="1"/>
</dbReference>
<evidence type="ECO:0000256" key="9">
    <source>
        <dbReference type="ARBA" id="ARBA00022801"/>
    </source>
</evidence>
<evidence type="ECO:0000256" key="17">
    <source>
        <dbReference type="ARBA" id="ARBA00023674"/>
    </source>
</evidence>
<dbReference type="PANTHER" id="PTHR10336">
    <property type="entry name" value="PHOSPHOINOSITIDE-SPECIFIC PHOSPHOLIPASE C FAMILY PROTEIN"/>
    <property type="match status" value="1"/>
</dbReference>
<dbReference type="GO" id="GO:0005509">
    <property type="term" value="F:calcium ion binding"/>
    <property type="evidence" value="ECO:0007669"/>
    <property type="project" value="InterPro"/>
</dbReference>
<feature type="domain" description="EF-hand" evidence="23">
    <location>
        <begin position="181"/>
        <end position="216"/>
    </location>
</feature>
<dbReference type="PROSITE" id="PS00018">
    <property type="entry name" value="EF_HAND_1"/>
    <property type="match status" value="2"/>
</dbReference>
<dbReference type="FunFam" id="2.60.40.150:FF:000058">
    <property type="entry name" value="Phosphoinositide phospholipase C"/>
    <property type="match status" value="1"/>
</dbReference>
<keyword evidence="8" id="KW-0677">Repeat</keyword>
<sequence length="748" mass="86098">VAIYIYRHSRSLSMESAMFNHHVSTVAQNGQTKQRLKIKSRTWKKQRYFKLQDDCMTIWYKSKKAGKPHSTFSVTDVEAIREGHQSEVLLSIADEFPADRCFTLVFRGRRANLDLVAESADEAQSWIRGMRKLIENLENMGEREKLDQWIGDWFRKADKNNDGRMNFKEVQDLLKMMNVDMNEHHALRLFTMADKSQSGTLEDDEFVLFYKMLTQRDDVLRVFQEYSVDGQKLSQSDLEDFLREEQLEGDDIQQHAKELIERYEPSDAAKLLNAMTFDGFLMYLGSAEGSIFNPQRRGIFQDMSQPLCHYFISSSHNTYLMEDQLRGHSSVEGYIRALCRGCRCVEVDCWDGANGEPIVYHGHTFTSKILFKDVVNAVGNYAFKVSEYPVILSIENHCSVEQQRVMAQHLNHILGDKLLKSTLDGKAPIGLPSPEDLKGKILLKAKKIDSLTGEFSDEDEVTEIDEDNLHLSYLFYLLSSCFQRSKQRLSKELSDCVVYCKSVHFSSFKHSRIHSKFYEVASFTESKARKHLREAGAEFVHHNSRQLTRVYPSGFRTDSSNFNPQEMWNAGCQIVALNYQTAGEGMDLNDGLFSQNGNCGYVLKPSFMKELFHFSVEDTLSVFKVISGQQLPKVNIKEDSIVDPLVRVEIHGVPMDQAKQETRYIENNGFNPVWYDTLRFTIHTPELAMVRFVVEDYDKTSKNDFVGQYTLSLSCMQQGYRHIHLLSKDGTSIPPSSLFVHIRITDLE</sequence>
<dbReference type="PANTHER" id="PTHR10336:SF31">
    <property type="entry name" value="1-PHOSPHATIDYLINOSITOL 4,5-BISPHOSPHATE PHOSPHODIESTERASE DELTA-4"/>
    <property type="match status" value="1"/>
</dbReference>
<evidence type="ECO:0000256" key="11">
    <source>
        <dbReference type="ARBA" id="ARBA00022837"/>
    </source>
</evidence>
<dbReference type="PROSITE" id="PS50003">
    <property type="entry name" value="PH_DOMAIN"/>
    <property type="match status" value="1"/>
</dbReference>
<dbReference type="InterPro" id="IPR000909">
    <property type="entry name" value="PLipase_C_PInositol-sp_X_dom"/>
</dbReference>
<dbReference type="PRINTS" id="PR00390">
    <property type="entry name" value="PHPHLIPASEC"/>
</dbReference>
<dbReference type="GO" id="GO:0005783">
    <property type="term" value="C:endoplasmic reticulum"/>
    <property type="evidence" value="ECO:0007669"/>
    <property type="project" value="UniProtKB-SubCell"/>
</dbReference>
<evidence type="ECO:0000256" key="5">
    <source>
        <dbReference type="ARBA" id="ARBA00004496"/>
    </source>
</evidence>
<keyword evidence="7" id="KW-0479">Metal-binding</keyword>
<dbReference type="Pfam" id="PF00387">
    <property type="entry name" value="PI-PLC-Y"/>
    <property type="match status" value="1"/>
</dbReference>
<keyword evidence="12 19" id="KW-0442">Lipid degradation</keyword>
<name>A0A8C4IW47_DICLA</name>
<evidence type="ECO:0000259" key="20">
    <source>
        <dbReference type="PROSITE" id="PS50003"/>
    </source>
</evidence>
<dbReference type="InterPro" id="IPR017946">
    <property type="entry name" value="PLC-like_Pdiesterase_TIM-brl"/>
</dbReference>
<keyword evidence="11" id="KW-0106">Calcium</keyword>
<dbReference type="InterPro" id="IPR011992">
    <property type="entry name" value="EF-hand-dom_pair"/>
</dbReference>
<keyword evidence="9 19" id="KW-0378">Hydrolase</keyword>
<dbReference type="SUPFAM" id="SSF51695">
    <property type="entry name" value="PLC-like phosphodiesterases"/>
    <property type="match status" value="1"/>
</dbReference>
<dbReference type="PROSITE" id="PS50004">
    <property type="entry name" value="C2"/>
    <property type="match status" value="1"/>
</dbReference>
<gene>
    <name evidence="24" type="primary">plcd4a</name>
</gene>
<comment type="subcellular location">
    <subcellularLocation>
        <location evidence="5">Cytoplasm</location>
    </subcellularLocation>
    <subcellularLocation>
        <location evidence="4">Endoplasmic reticulum</location>
    </subcellularLocation>
    <subcellularLocation>
        <location evidence="3">Membrane</location>
        <topology evidence="3">Peripheral membrane protein</topology>
    </subcellularLocation>
    <subcellularLocation>
        <location evidence="2">Nucleus</location>
    </subcellularLocation>
</comment>
<keyword evidence="15" id="KW-0807">Transducer</keyword>
<dbReference type="EC" id="3.1.4.11" evidence="19"/>
<feature type="domain" description="PH" evidence="20">
    <location>
        <begin position="25"/>
        <end position="135"/>
    </location>
</feature>
<proteinExistence type="predicted"/>
<dbReference type="GO" id="GO:0005634">
    <property type="term" value="C:nucleus"/>
    <property type="evidence" value="ECO:0007669"/>
    <property type="project" value="UniProtKB-SubCell"/>
</dbReference>
<evidence type="ECO:0000256" key="8">
    <source>
        <dbReference type="ARBA" id="ARBA00022737"/>
    </source>
</evidence>
<evidence type="ECO:0000313" key="24">
    <source>
        <dbReference type="Ensembl" id="ENSDLAP00005062973.2"/>
    </source>
</evidence>
<dbReference type="FunFam" id="1.10.238.10:FF:000005">
    <property type="entry name" value="Phosphoinositide phospholipase C"/>
    <property type="match status" value="1"/>
</dbReference>
<dbReference type="InterPro" id="IPR002048">
    <property type="entry name" value="EF_hand_dom"/>
</dbReference>
<evidence type="ECO:0000256" key="10">
    <source>
        <dbReference type="ARBA" id="ARBA00022824"/>
    </source>
</evidence>
<dbReference type="Proteomes" id="UP000694389">
    <property type="component" value="Unassembled WGS sequence"/>
</dbReference>
<dbReference type="Gene3D" id="3.20.20.190">
    <property type="entry name" value="Phosphatidylinositol (PI) phosphodiesterase"/>
    <property type="match status" value="1"/>
</dbReference>
<dbReference type="GO" id="GO:0005886">
    <property type="term" value="C:plasma membrane"/>
    <property type="evidence" value="ECO:0007669"/>
    <property type="project" value="TreeGrafter"/>
</dbReference>
<organism evidence="24 25">
    <name type="scientific">Dicentrarchus labrax</name>
    <name type="common">European seabass</name>
    <name type="synonym">Morone labrax</name>
    <dbReference type="NCBI Taxonomy" id="13489"/>
    <lineage>
        <taxon>Eukaryota</taxon>
        <taxon>Metazoa</taxon>
        <taxon>Chordata</taxon>
        <taxon>Craniata</taxon>
        <taxon>Vertebrata</taxon>
        <taxon>Euteleostomi</taxon>
        <taxon>Actinopterygii</taxon>
        <taxon>Neopterygii</taxon>
        <taxon>Teleostei</taxon>
        <taxon>Neoteleostei</taxon>
        <taxon>Acanthomorphata</taxon>
        <taxon>Eupercaria</taxon>
        <taxon>Moronidae</taxon>
        <taxon>Dicentrarchus</taxon>
    </lineage>
</organism>
<dbReference type="SUPFAM" id="SSF47473">
    <property type="entry name" value="EF-hand"/>
    <property type="match status" value="1"/>
</dbReference>
<evidence type="ECO:0000259" key="23">
    <source>
        <dbReference type="PROSITE" id="PS50222"/>
    </source>
</evidence>
<evidence type="ECO:0000256" key="4">
    <source>
        <dbReference type="ARBA" id="ARBA00004240"/>
    </source>
</evidence>
<dbReference type="SMART" id="SM00233">
    <property type="entry name" value="PH"/>
    <property type="match status" value="1"/>
</dbReference>
<dbReference type="InterPro" id="IPR001849">
    <property type="entry name" value="PH_domain"/>
</dbReference>
<evidence type="ECO:0000256" key="18">
    <source>
        <dbReference type="ARBA" id="ARBA00023726"/>
    </source>
</evidence>
<keyword evidence="16" id="KW-0539">Nucleus</keyword>
<evidence type="ECO:0000313" key="25">
    <source>
        <dbReference type="Proteomes" id="UP000694389"/>
    </source>
</evidence>
<dbReference type="PROSITE" id="PS50007">
    <property type="entry name" value="PIPLC_X_DOMAIN"/>
    <property type="match status" value="1"/>
</dbReference>
<dbReference type="Gene3D" id="2.30.29.30">
    <property type="entry name" value="Pleckstrin-homology domain (PH domain)/Phosphotyrosine-binding domain (PTB)"/>
    <property type="match status" value="1"/>
</dbReference>
<feature type="domain" description="PI-PLC Y-box" evidence="22">
    <location>
        <begin position="493"/>
        <end position="609"/>
    </location>
</feature>
<evidence type="ECO:0000256" key="1">
    <source>
        <dbReference type="ARBA" id="ARBA00001913"/>
    </source>
</evidence>
<dbReference type="PROSITE" id="PS50222">
    <property type="entry name" value="EF_HAND_2"/>
    <property type="match status" value="2"/>
</dbReference>
<dbReference type="PROSITE" id="PS50008">
    <property type="entry name" value="PIPLC_Y_DOMAIN"/>
    <property type="match status" value="1"/>
</dbReference>
<evidence type="ECO:0000256" key="2">
    <source>
        <dbReference type="ARBA" id="ARBA00004123"/>
    </source>
</evidence>
<evidence type="ECO:0000256" key="13">
    <source>
        <dbReference type="ARBA" id="ARBA00023098"/>
    </source>
</evidence>
<keyword evidence="13 19" id="KW-0443">Lipid metabolism</keyword>
<dbReference type="Gene3D" id="2.60.40.150">
    <property type="entry name" value="C2 domain"/>
    <property type="match status" value="1"/>
</dbReference>
<dbReference type="Pfam" id="PF00388">
    <property type="entry name" value="PI-PLC-X"/>
    <property type="match status" value="1"/>
</dbReference>
<evidence type="ECO:0000256" key="7">
    <source>
        <dbReference type="ARBA" id="ARBA00022723"/>
    </source>
</evidence>
<dbReference type="InterPro" id="IPR015359">
    <property type="entry name" value="PLC_EF-hand-like"/>
</dbReference>
<dbReference type="AlphaFoldDB" id="A0A8C4IW47"/>
<evidence type="ECO:0000256" key="19">
    <source>
        <dbReference type="RuleBase" id="RU361133"/>
    </source>
</evidence>
<dbReference type="FunFam" id="2.30.29.30:FF:000088">
    <property type="entry name" value="Phosphoinositide phospholipase C"/>
    <property type="match status" value="1"/>
</dbReference>
<dbReference type="Pfam" id="PF00169">
    <property type="entry name" value="PH"/>
    <property type="match status" value="1"/>
</dbReference>
<dbReference type="Pfam" id="PF00168">
    <property type="entry name" value="C2"/>
    <property type="match status" value="1"/>
</dbReference>
<dbReference type="InterPro" id="IPR035892">
    <property type="entry name" value="C2_domain_sf"/>
</dbReference>
<keyword evidence="6" id="KW-0963">Cytoplasm</keyword>
<dbReference type="InterPro" id="IPR001711">
    <property type="entry name" value="PLipase_C_Pinositol-sp_Y"/>
</dbReference>
<evidence type="ECO:0000256" key="16">
    <source>
        <dbReference type="ARBA" id="ARBA00023242"/>
    </source>
</evidence>
<dbReference type="SMART" id="SM00149">
    <property type="entry name" value="PLCYc"/>
    <property type="match status" value="1"/>
</dbReference>
<feature type="domain" description="C2" evidence="21">
    <location>
        <begin position="608"/>
        <end position="727"/>
    </location>
</feature>
<dbReference type="Gene3D" id="1.10.238.10">
    <property type="entry name" value="EF-hand"/>
    <property type="match status" value="2"/>
</dbReference>
<evidence type="ECO:0000259" key="21">
    <source>
        <dbReference type="PROSITE" id="PS50004"/>
    </source>
</evidence>
<dbReference type="GO" id="GO:0004435">
    <property type="term" value="F:phosphatidylinositol-4,5-bisphosphate phospholipase C activity"/>
    <property type="evidence" value="ECO:0007669"/>
    <property type="project" value="UniProtKB-EC"/>
</dbReference>
<reference evidence="24" key="1">
    <citation type="submission" date="2025-08" db="UniProtKB">
        <authorList>
            <consortium name="Ensembl"/>
        </authorList>
    </citation>
    <scope>IDENTIFICATION</scope>
</reference>
<dbReference type="SUPFAM" id="SSF50729">
    <property type="entry name" value="PH domain-like"/>
    <property type="match status" value="1"/>
</dbReference>
<evidence type="ECO:0000256" key="12">
    <source>
        <dbReference type="ARBA" id="ARBA00022963"/>
    </source>
</evidence>
<feature type="domain" description="EF-hand" evidence="23">
    <location>
        <begin position="145"/>
        <end position="180"/>
    </location>
</feature>
<evidence type="ECO:0000259" key="22">
    <source>
        <dbReference type="PROSITE" id="PS50008"/>
    </source>
</evidence>
<dbReference type="GO" id="GO:0035556">
    <property type="term" value="P:intracellular signal transduction"/>
    <property type="evidence" value="ECO:0007669"/>
    <property type="project" value="InterPro"/>
</dbReference>